<feature type="domain" description="Histidine kinase" evidence="10">
    <location>
        <begin position="249"/>
        <end position="459"/>
    </location>
</feature>
<reference evidence="11" key="1">
    <citation type="journal article" date="2021" name="Proc. Natl. Acad. Sci. U.S.A.">
        <title>Global biogeography of chemosynthetic symbionts reveals both localized and globally distributed symbiont groups. .</title>
        <authorList>
            <person name="Osvatic J.T."/>
            <person name="Wilkins L.G.E."/>
            <person name="Leibrecht L."/>
            <person name="Leray M."/>
            <person name="Zauner S."/>
            <person name="Polzin J."/>
            <person name="Camacho Y."/>
            <person name="Gros O."/>
            <person name="van Gils J.A."/>
            <person name="Eisen J.A."/>
            <person name="Petersen J.M."/>
            <person name="Yuen B."/>
        </authorList>
    </citation>
    <scope>NUCLEOTIDE SEQUENCE</scope>
    <source>
        <strain evidence="11">MAGL173</strain>
    </source>
</reference>
<dbReference type="InterPro" id="IPR003594">
    <property type="entry name" value="HATPase_dom"/>
</dbReference>
<keyword evidence="9" id="KW-1133">Transmembrane helix</keyword>
<proteinExistence type="predicted"/>
<organism evidence="11 12">
    <name type="scientific">Candidatus Thiodiazotropha lotti</name>
    <dbReference type="NCBI Taxonomy" id="2792787"/>
    <lineage>
        <taxon>Bacteria</taxon>
        <taxon>Pseudomonadati</taxon>
        <taxon>Pseudomonadota</taxon>
        <taxon>Gammaproteobacteria</taxon>
        <taxon>Chromatiales</taxon>
        <taxon>Sedimenticolaceae</taxon>
        <taxon>Candidatus Thiodiazotropha</taxon>
    </lineage>
</organism>
<dbReference type="Gene3D" id="3.30.565.10">
    <property type="entry name" value="Histidine kinase-like ATPase, C-terminal domain"/>
    <property type="match status" value="1"/>
</dbReference>
<dbReference type="AlphaFoldDB" id="A0A9E4K3T2"/>
<comment type="catalytic activity">
    <reaction evidence="1">
        <text>ATP + protein L-histidine = ADP + protein N-phospho-L-histidine.</text>
        <dbReference type="EC" id="2.7.13.3"/>
    </reaction>
</comment>
<dbReference type="InterPro" id="IPR004358">
    <property type="entry name" value="Sig_transdc_His_kin-like_C"/>
</dbReference>
<dbReference type="InterPro" id="IPR036097">
    <property type="entry name" value="HisK_dim/P_sf"/>
</dbReference>
<evidence type="ECO:0000256" key="7">
    <source>
        <dbReference type="ARBA" id="ARBA00022840"/>
    </source>
</evidence>
<evidence type="ECO:0000256" key="3">
    <source>
        <dbReference type="ARBA" id="ARBA00022553"/>
    </source>
</evidence>
<evidence type="ECO:0000256" key="1">
    <source>
        <dbReference type="ARBA" id="ARBA00000085"/>
    </source>
</evidence>
<dbReference type="EMBL" id="JAEPDI010000003">
    <property type="protein sequence ID" value="MCG7938707.1"/>
    <property type="molecule type" value="Genomic_DNA"/>
</dbReference>
<dbReference type="Pfam" id="PF02518">
    <property type="entry name" value="HATPase_c"/>
    <property type="match status" value="1"/>
</dbReference>
<dbReference type="PANTHER" id="PTHR43065">
    <property type="entry name" value="SENSOR HISTIDINE KINASE"/>
    <property type="match status" value="1"/>
</dbReference>
<dbReference type="Pfam" id="PF00512">
    <property type="entry name" value="HisKA"/>
    <property type="match status" value="1"/>
</dbReference>
<dbReference type="PRINTS" id="PR00344">
    <property type="entry name" value="BCTRLSENSOR"/>
</dbReference>
<protein>
    <recommendedName>
        <fullName evidence="2">histidine kinase</fullName>
        <ecNumber evidence="2">2.7.13.3</ecNumber>
    </recommendedName>
</protein>
<dbReference type="PROSITE" id="PS50109">
    <property type="entry name" value="HIS_KIN"/>
    <property type="match status" value="1"/>
</dbReference>
<keyword evidence="6 11" id="KW-0418">Kinase</keyword>
<name>A0A9E4K3T2_9GAMM</name>
<evidence type="ECO:0000256" key="6">
    <source>
        <dbReference type="ARBA" id="ARBA00022777"/>
    </source>
</evidence>
<evidence type="ECO:0000313" key="11">
    <source>
        <dbReference type="EMBL" id="MCG7938707.1"/>
    </source>
</evidence>
<accession>A0A9E4K3T2</accession>
<dbReference type="PANTHER" id="PTHR43065:SF10">
    <property type="entry name" value="PEROXIDE STRESS-ACTIVATED HISTIDINE KINASE MAK3"/>
    <property type="match status" value="1"/>
</dbReference>
<dbReference type="Proteomes" id="UP000886687">
    <property type="component" value="Unassembled WGS sequence"/>
</dbReference>
<dbReference type="InterPro" id="IPR003661">
    <property type="entry name" value="HisK_dim/P_dom"/>
</dbReference>
<dbReference type="SMART" id="SM00388">
    <property type="entry name" value="HisKA"/>
    <property type="match status" value="1"/>
</dbReference>
<dbReference type="EC" id="2.7.13.3" evidence="2"/>
<evidence type="ECO:0000256" key="8">
    <source>
        <dbReference type="ARBA" id="ARBA00023012"/>
    </source>
</evidence>
<evidence type="ECO:0000256" key="2">
    <source>
        <dbReference type="ARBA" id="ARBA00012438"/>
    </source>
</evidence>
<evidence type="ECO:0000256" key="4">
    <source>
        <dbReference type="ARBA" id="ARBA00022679"/>
    </source>
</evidence>
<dbReference type="SUPFAM" id="SSF55874">
    <property type="entry name" value="ATPase domain of HSP90 chaperone/DNA topoisomerase II/histidine kinase"/>
    <property type="match status" value="1"/>
</dbReference>
<dbReference type="GO" id="GO:0000155">
    <property type="term" value="F:phosphorelay sensor kinase activity"/>
    <property type="evidence" value="ECO:0007669"/>
    <property type="project" value="InterPro"/>
</dbReference>
<dbReference type="Gene3D" id="1.10.287.130">
    <property type="match status" value="1"/>
</dbReference>
<feature type="transmembrane region" description="Helical" evidence="9">
    <location>
        <begin position="139"/>
        <end position="162"/>
    </location>
</feature>
<dbReference type="InterPro" id="IPR005467">
    <property type="entry name" value="His_kinase_dom"/>
</dbReference>
<keyword evidence="4" id="KW-0808">Transferase</keyword>
<feature type="transmembrane region" description="Helical" evidence="9">
    <location>
        <begin position="12"/>
        <end position="35"/>
    </location>
</feature>
<dbReference type="InterPro" id="IPR036890">
    <property type="entry name" value="HATPase_C_sf"/>
</dbReference>
<evidence type="ECO:0000313" key="12">
    <source>
        <dbReference type="Proteomes" id="UP000886687"/>
    </source>
</evidence>
<evidence type="ECO:0000256" key="9">
    <source>
        <dbReference type="SAM" id="Phobius"/>
    </source>
</evidence>
<keyword evidence="9" id="KW-0812">Transmembrane</keyword>
<dbReference type="CDD" id="cd00082">
    <property type="entry name" value="HisKA"/>
    <property type="match status" value="1"/>
</dbReference>
<keyword evidence="3" id="KW-0597">Phosphoprotein</keyword>
<keyword evidence="7" id="KW-0067">ATP-binding</keyword>
<dbReference type="SMART" id="SM00387">
    <property type="entry name" value="HATPase_c"/>
    <property type="match status" value="1"/>
</dbReference>
<dbReference type="GO" id="GO:0005524">
    <property type="term" value="F:ATP binding"/>
    <property type="evidence" value="ECO:0007669"/>
    <property type="project" value="UniProtKB-KW"/>
</dbReference>
<keyword evidence="5" id="KW-0547">Nucleotide-binding</keyword>
<comment type="caution">
    <text evidence="11">The sequence shown here is derived from an EMBL/GenBank/DDBJ whole genome shotgun (WGS) entry which is preliminary data.</text>
</comment>
<evidence type="ECO:0000259" key="10">
    <source>
        <dbReference type="PROSITE" id="PS50109"/>
    </source>
</evidence>
<keyword evidence="9" id="KW-0472">Membrane</keyword>
<sequence length="467" mass="50643">MVKRNWSLTERLTAGVGLAMVMLSLVLAGGGYIALSKLFETHLTERAVSQARQLALFSVDAILVYDYATLERYTTELAREPGIVSVLIRRNDGELLAEAGVSPELDNPSLIHVEQGLSIGNSEIGRVFLSVDRAGMVEALFRVGLSGLGLLLLVLAILFLALRKFINSELILPVQQLAQSINPLHAEQCPEPTGLPEELQRLAQTFQRLCGEIKDHLAKRDQAEHMVRSVTERLNRDQRLAVVGQMAAGLAHNLNTPLGSIKGYAQLLEESGDDSQQHQARLIIEQAESCAAKVTNLLTAVRLPEIEQQAFDLHQQVNGAVELIAPILKGYDVKINPPVEPEGERCIVTGDPGALEQILFNLLANAAQAGAIHVNLSVIRTSESGLVHLRVEDDGPGIPSNLQSTLFDPFVTSKPPGEGTGLGLYMSRQIAIQMGAELSMVTQDLNNGACFNLILPDHYASQGEETT</sequence>
<dbReference type="SUPFAM" id="SSF47384">
    <property type="entry name" value="Homodimeric domain of signal transducing histidine kinase"/>
    <property type="match status" value="1"/>
</dbReference>
<evidence type="ECO:0000256" key="5">
    <source>
        <dbReference type="ARBA" id="ARBA00022741"/>
    </source>
</evidence>
<keyword evidence="8" id="KW-0902">Two-component regulatory system</keyword>
<gene>
    <name evidence="11" type="ORF">JAZ04_07595</name>
</gene>